<organism evidence="3">
    <name type="scientific">Anopheles darlingi</name>
    <name type="common">Mosquito</name>
    <dbReference type="NCBI Taxonomy" id="43151"/>
    <lineage>
        <taxon>Eukaryota</taxon>
        <taxon>Metazoa</taxon>
        <taxon>Ecdysozoa</taxon>
        <taxon>Arthropoda</taxon>
        <taxon>Hexapoda</taxon>
        <taxon>Insecta</taxon>
        <taxon>Pterygota</taxon>
        <taxon>Neoptera</taxon>
        <taxon>Endopterygota</taxon>
        <taxon>Diptera</taxon>
        <taxon>Nematocera</taxon>
        <taxon>Culicoidea</taxon>
        <taxon>Culicidae</taxon>
        <taxon>Anophelinae</taxon>
        <taxon>Anopheles</taxon>
    </lineage>
</organism>
<protein>
    <recommendedName>
        <fullName evidence="2">FMR1-interacting protein 1 conserved domain-containing protein</fullName>
    </recommendedName>
</protein>
<feature type="domain" description="FMR1-interacting protein 1 conserved" evidence="2">
    <location>
        <begin position="204"/>
        <end position="243"/>
    </location>
</feature>
<feature type="compositionally biased region" description="Basic and acidic residues" evidence="1">
    <location>
        <begin position="389"/>
        <end position="401"/>
    </location>
</feature>
<dbReference type="Pfam" id="PF10453">
    <property type="entry name" value="NUFIP1"/>
    <property type="match status" value="1"/>
</dbReference>
<sequence>MEAKPPSGRPDPAKEFRLPGPKFKDEVQKSLDDFSRHLNPHFSTPTGMLLPREMQPPPMYGPRGPTLPPQFLAHNRRKRPSYDQQYGQPAQKQAQYEPRFHRGGHHQRPPTSFRHGNDSNRHRSPRGNEGFEKDVVPALLLLNWKLWCEGCDVNCTSEEEYQRHIESHRPCEVPSCTFVGHPMVMKKHARKVHSEENTHESQRAMPSAEEIEQWKEERRKRFPTKQNIILRQLAQEERIKRGERIGENKERFPLKPGANRPPQDGFKDGPKPKKRNRRGKKPVPQVEDQSTARTMFAGTSGLDDYIKPVAGCFSLLQDYGSDSDNVSEGNSECEEAVDAIKETETKEEPSPVQKVDTVEKKQEIETPVANTLVEVNEAEQLQGNIKEKVDVSKEKQQERVLETNAIEKSNKQNPKKQFNRNQAHNSKQKQGTEESRVKSAPKRQYLLDYSKLRRSNQNTMLEKLLDADIRHERNVLLQCVRYVVSNNFFGVGQPKVEMDGATKTQTDGSSSTQDDAMSKVENVGITSQQTDGQTSTVSNSTEGTEREAKSTQNETVEASQSDGTVTSESKVEVKE</sequence>
<reference evidence="3" key="3">
    <citation type="journal article" date="2013" name="Nucleic Acids Res.">
        <title>The genome of Anopheles darlingi, the main neotropical malaria vector.</title>
        <authorList>
            <person name="Marinotti O."/>
            <person name="Cerqueira G.C."/>
            <person name="de Almeida L.G."/>
            <person name="Ferro M.I."/>
            <person name="Loreto E.L."/>
            <person name="Zaha A."/>
            <person name="Teixeira S.M."/>
            <person name="Wespiser A.R."/>
            <person name="Almeida E Silva A."/>
            <person name="Schlindwein A.D."/>
            <person name="Pacheco A.C."/>
            <person name="Silva A.L."/>
            <person name="Graveley B.R."/>
            <person name="Walenz B.P."/>
            <person name="Lima Bde A."/>
            <person name="Ribeiro C.A."/>
            <person name="Nunes-Silva C.G."/>
            <person name="de Carvalho C.R."/>
            <person name="Soares C.M."/>
            <person name="de Menezes C.B."/>
            <person name="Matiolli C."/>
            <person name="Caffrey D."/>
            <person name="Araujo D.A."/>
            <person name="de Oliveira D.M."/>
            <person name="Golenbock D."/>
            <person name="Grisard E.C."/>
            <person name="Fantinatti-Garboggini F."/>
            <person name="de Carvalho F.M."/>
            <person name="Barcellos F.G."/>
            <person name="Prosdocimi F."/>
            <person name="May G."/>
            <person name="Azevedo Junior G.M."/>
            <person name="Guimaraes G.M."/>
            <person name="Goldman G.H."/>
            <person name="Padilha I.Q."/>
            <person name="Batista Jda S."/>
            <person name="Ferro J.A."/>
            <person name="Ribeiro J.M."/>
            <person name="Fietto J.L."/>
            <person name="Dabbas K.M."/>
            <person name="Cerdeira L."/>
            <person name="Agnez-Lima L.F."/>
            <person name="Brocchi M."/>
            <person name="de Carvalho M.O."/>
            <person name="Teixeira Mde M."/>
            <person name="Diniz Maia Mde M."/>
            <person name="Goldman M.H."/>
            <person name="Cruz Schneider M.P."/>
            <person name="Felipe M.S."/>
            <person name="Hungria M."/>
            <person name="Nicolas M.F."/>
            <person name="Pereira M."/>
            <person name="Montes M.A."/>
            <person name="Cantao M.E."/>
            <person name="Vincentz M."/>
            <person name="Rafael M.S."/>
            <person name="Silverman N."/>
            <person name="Stoco P.H."/>
            <person name="Souza R.C."/>
            <person name="Vicentini R."/>
            <person name="Gazzinelli R.T."/>
            <person name="Neves Rde O."/>
            <person name="Silva R."/>
            <person name="Astolfi-Filho S."/>
            <person name="Maciel T.E."/>
            <person name="Urmenyi T.P."/>
            <person name="Tadei W.P."/>
            <person name="Camargo E.P."/>
            <person name="de Vasconcelos A.T."/>
        </authorList>
    </citation>
    <scope>NUCLEOTIDE SEQUENCE</scope>
</reference>
<feature type="region of interest" description="Disordered" evidence="1">
    <location>
        <begin position="389"/>
        <end position="442"/>
    </location>
</feature>
<dbReference type="VEuPathDB" id="VectorBase:ADAC009098"/>
<evidence type="ECO:0000313" key="4">
    <source>
        <dbReference type="EnsemblMetazoa" id="ADAC009098-PA"/>
    </source>
</evidence>
<dbReference type="STRING" id="43151.W5J931"/>
<dbReference type="OMA" id="TFVGHPM"/>
<dbReference type="PANTHER" id="PTHR13309">
    <property type="entry name" value="NUCLEAR FRAGILE X MENTAL RETARDATION PROTEIN INTERACTING PROTEIN 1"/>
    <property type="match status" value="1"/>
</dbReference>
<dbReference type="Proteomes" id="UP000000673">
    <property type="component" value="Unassembled WGS sequence"/>
</dbReference>
<name>W5J931_ANODA</name>
<feature type="compositionally biased region" description="Basic and acidic residues" evidence="1">
    <location>
        <begin position="241"/>
        <end position="253"/>
    </location>
</feature>
<dbReference type="GO" id="GO:0005634">
    <property type="term" value="C:nucleus"/>
    <property type="evidence" value="ECO:0007669"/>
    <property type="project" value="TreeGrafter"/>
</dbReference>
<evidence type="ECO:0000256" key="1">
    <source>
        <dbReference type="SAM" id="MobiDB-lite"/>
    </source>
</evidence>
<feature type="compositionally biased region" description="Pro residues" evidence="1">
    <location>
        <begin position="54"/>
        <end position="68"/>
    </location>
</feature>
<dbReference type="HOGENOM" id="CLU_028700_0_0_1"/>
<evidence type="ECO:0000259" key="2">
    <source>
        <dbReference type="Pfam" id="PF10453"/>
    </source>
</evidence>
<feature type="compositionally biased region" description="Low complexity" evidence="1">
    <location>
        <begin position="84"/>
        <end position="96"/>
    </location>
</feature>
<dbReference type="Gene3D" id="3.30.160.60">
    <property type="entry name" value="Classic Zinc Finger"/>
    <property type="match status" value="1"/>
</dbReference>
<reference evidence="3" key="2">
    <citation type="submission" date="2010-05" db="EMBL/GenBank/DDBJ databases">
        <authorList>
            <person name="Almeida L.G."/>
            <person name="Nicolas M.F."/>
            <person name="Souza R.C."/>
            <person name="Vasconcelos A.T.R."/>
        </authorList>
    </citation>
    <scope>NUCLEOTIDE SEQUENCE</scope>
</reference>
<dbReference type="EMBL" id="ADMH02002093">
    <property type="protein sequence ID" value="ETN59304.1"/>
    <property type="molecule type" value="Genomic_DNA"/>
</dbReference>
<feature type="region of interest" description="Disordered" evidence="1">
    <location>
        <begin position="190"/>
        <end position="218"/>
    </location>
</feature>
<evidence type="ECO:0000313" key="5">
    <source>
        <dbReference type="Proteomes" id="UP000000673"/>
    </source>
</evidence>
<reference evidence="4" key="4">
    <citation type="submission" date="2015-06" db="UniProtKB">
        <authorList>
            <consortium name="EnsemblMetazoa"/>
        </authorList>
    </citation>
    <scope>IDENTIFICATION</scope>
</reference>
<dbReference type="GO" id="GO:0000492">
    <property type="term" value="P:box C/D snoRNP assembly"/>
    <property type="evidence" value="ECO:0007669"/>
    <property type="project" value="TreeGrafter"/>
</dbReference>
<dbReference type="VEuPathDB" id="VectorBase:ADAR2_005821"/>
<evidence type="ECO:0000313" key="3">
    <source>
        <dbReference type="EMBL" id="ETN59304.1"/>
    </source>
</evidence>
<feature type="compositionally biased region" description="Polar residues" evidence="1">
    <location>
        <begin position="419"/>
        <end position="429"/>
    </location>
</feature>
<dbReference type="PANTHER" id="PTHR13309:SF0">
    <property type="entry name" value="FMR1-INTERACTING PROTEIN NUFIP1"/>
    <property type="match status" value="1"/>
</dbReference>
<feature type="region of interest" description="Disordered" evidence="1">
    <location>
        <begin position="492"/>
        <end position="575"/>
    </location>
</feature>
<feature type="compositionally biased region" description="Basic and acidic residues" evidence="1">
    <location>
        <begin position="11"/>
        <end position="36"/>
    </location>
</feature>
<dbReference type="GO" id="GO:0003723">
    <property type="term" value="F:RNA binding"/>
    <property type="evidence" value="ECO:0007669"/>
    <property type="project" value="InterPro"/>
</dbReference>
<gene>
    <name evidence="3" type="ORF">AND_009098</name>
</gene>
<feature type="region of interest" description="Disordered" evidence="1">
    <location>
        <begin position="1"/>
        <end position="130"/>
    </location>
</feature>
<feature type="compositionally biased region" description="Basic residues" evidence="1">
    <location>
        <begin position="272"/>
        <end position="281"/>
    </location>
</feature>
<keyword evidence="5" id="KW-1185">Reference proteome</keyword>
<accession>W5J931</accession>
<dbReference type="InterPro" id="IPR019496">
    <property type="entry name" value="NUFIP1_cons_dom"/>
</dbReference>
<dbReference type="InterPro" id="IPR039136">
    <property type="entry name" value="NUFIP1-like"/>
</dbReference>
<feature type="compositionally biased region" description="Polar residues" evidence="1">
    <location>
        <begin position="524"/>
        <end position="542"/>
    </location>
</feature>
<dbReference type="AlphaFoldDB" id="W5J931"/>
<proteinExistence type="predicted"/>
<feature type="region of interest" description="Disordered" evidence="1">
    <location>
        <begin position="241"/>
        <end position="293"/>
    </location>
</feature>
<reference evidence="3 5" key="1">
    <citation type="journal article" date="2010" name="BMC Genomics">
        <title>Combination of measures distinguishes pre-miRNAs from other stem-loops in the genome of the newly sequenced Anopheles darlingi.</title>
        <authorList>
            <person name="Mendes N.D."/>
            <person name="Freitas A.T."/>
            <person name="Vasconcelos A.T."/>
            <person name="Sagot M.F."/>
        </authorList>
    </citation>
    <scope>NUCLEOTIDE SEQUENCE</scope>
</reference>
<feature type="compositionally biased region" description="Polar residues" evidence="1">
    <location>
        <begin position="502"/>
        <end position="515"/>
    </location>
</feature>
<feature type="compositionally biased region" description="Basic and acidic residues" evidence="1">
    <location>
        <begin position="192"/>
        <end position="202"/>
    </location>
</feature>
<dbReference type="eggNOG" id="ENOG502QPTB">
    <property type="taxonomic scope" value="Eukaryota"/>
</dbReference>
<feature type="compositionally biased region" description="Polar residues" evidence="1">
    <location>
        <begin position="550"/>
        <end position="568"/>
    </location>
</feature>
<dbReference type="EnsemblMetazoa" id="ADAC009098-RA">
    <property type="protein sequence ID" value="ADAC009098-PA"/>
    <property type="gene ID" value="ADAC009098"/>
</dbReference>
<dbReference type="FunCoup" id="W5J931">
    <property type="interactions" value="1765"/>
</dbReference>